<comment type="caution">
    <text evidence="2">The sequence shown here is derived from an EMBL/GenBank/DDBJ whole genome shotgun (WGS) entry which is preliminary data.</text>
</comment>
<sequence length="252" mass="28844">MERPSTKGLETTSYSDPWISVKPARNCIFCSKVVGLDHQPVYPFYRKKRHHLRLTVNESVRASASGEVERMRVLDWSNHYKMLLDFRNLQSENRAHHQKSLGFQLHGLASTKLHRLKNYTIRHKKLKAVWKNWFTELLVSDLEWIRRRKEEAEFLEATFRAKEASLKQGGDASDSSSIRNERQQSRVKDKSASINRDTIGASYSANQPNTVALGCQMGDGNDDTYFDQGIASTGIPDPEPNEIQCFDSEGLN</sequence>
<feature type="compositionally biased region" description="Basic and acidic residues" evidence="1">
    <location>
        <begin position="179"/>
        <end position="191"/>
    </location>
</feature>
<dbReference type="EMBL" id="JBJUIK010000003">
    <property type="protein sequence ID" value="KAL3531864.1"/>
    <property type="molecule type" value="Genomic_DNA"/>
</dbReference>
<evidence type="ECO:0000313" key="3">
    <source>
        <dbReference type="Proteomes" id="UP001630127"/>
    </source>
</evidence>
<accession>A0ABD3AL27</accession>
<dbReference type="Proteomes" id="UP001630127">
    <property type="component" value="Unassembled WGS sequence"/>
</dbReference>
<proteinExistence type="predicted"/>
<name>A0ABD3AL27_9GENT</name>
<evidence type="ECO:0000256" key="1">
    <source>
        <dbReference type="SAM" id="MobiDB-lite"/>
    </source>
</evidence>
<reference evidence="2 3" key="1">
    <citation type="submission" date="2024-11" db="EMBL/GenBank/DDBJ databases">
        <title>A near-complete genome assembly of Cinchona calisaya.</title>
        <authorList>
            <person name="Lian D.C."/>
            <person name="Zhao X.W."/>
            <person name="Wei L."/>
        </authorList>
    </citation>
    <scope>NUCLEOTIDE SEQUENCE [LARGE SCALE GENOMIC DNA]</scope>
    <source>
        <tissue evidence="2">Nenye</tissue>
    </source>
</reference>
<protein>
    <submittedName>
        <fullName evidence="2">Uncharacterized protein</fullName>
    </submittedName>
</protein>
<feature type="region of interest" description="Disordered" evidence="1">
    <location>
        <begin position="165"/>
        <end position="193"/>
    </location>
</feature>
<organism evidence="2 3">
    <name type="scientific">Cinchona calisaya</name>
    <dbReference type="NCBI Taxonomy" id="153742"/>
    <lineage>
        <taxon>Eukaryota</taxon>
        <taxon>Viridiplantae</taxon>
        <taxon>Streptophyta</taxon>
        <taxon>Embryophyta</taxon>
        <taxon>Tracheophyta</taxon>
        <taxon>Spermatophyta</taxon>
        <taxon>Magnoliopsida</taxon>
        <taxon>eudicotyledons</taxon>
        <taxon>Gunneridae</taxon>
        <taxon>Pentapetalae</taxon>
        <taxon>asterids</taxon>
        <taxon>lamiids</taxon>
        <taxon>Gentianales</taxon>
        <taxon>Rubiaceae</taxon>
        <taxon>Cinchonoideae</taxon>
        <taxon>Cinchoneae</taxon>
        <taxon>Cinchona</taxon>
    </lineage>
</organism>
<dbReference type="AlphaFoldDB" id="A0ABD3AL27"/>
<gene>
    <name evidence="2" type="ORF">ACH5RR_005385</name>
</gene>
<feature type="region of interest" description="Disordered" evidence="1">
    <location>
        <begin position="224"/>
        <end position="252"/>
    </location>
</feature>
<evidence type="ECO:0000313" key="2">
    <source>
        <dbReference type="EMBL" id="KAL3531864.1"/>
    </source>
</evidence>
<keyword evidence="3" id="KW-1185">Reference proteome</keyword>